<evidence type="ECO:0000256" key="9">
    <source>
        <dbReference type="ARBA" id="ARBA00022833"/>
    </source>
</evidence>
<feature type="compositionally biased region" description="Acidic residues" evidence="18">
    <location>
        <begin position="1088"/>
        <end position="1102"/>
    </location>
</feature>
<dbReference type="SMART" id="SM01203">
    <property type="entry name" value="DUF3585"/>
    <property type="match status" value="1"/>
</dbReference>
<dbReference type="EC" id="1.14.13.225" evidence="4"/>
<keyword evidence="9 16" id="KW-0862">Zinc</keyword>
<feature type="compositionally biased region" description="Polar residues" evidence="18">
    <location>
        <begin position="1417"/>
        <end position="1429"/>
    </location>
</feature>
<dbReference type="GO" id="GO:0071949">
    <property type="term" value="F:FAD binding"/>
    <property type="evidence" value="ECO:0007669"/>
    <property type="project" value="InterPro"/>
</dbReference>
<dbReference type="PANTHER" id="PTHR23167:SF54">
    <property type="entry name" value="[F-ACTIN]-MONOOXYGENASE MICAL"/>
    <property type="match status" value="1"/>
</dbReference>
<comment type="cofactor">
    <cofactor evidence="1">
        <name>FAD</name>
        <dbReference type="ChEBI" id="CHEBI:57692"/>
    </cofactor>
</comment>
<dbReference type="Pfam" id="PF12130">
    <property type="entry name" value="bMERB_dom"/>
    <property type="match status" value="1"/>
</dbReference>
<dbReference type="Pfam" id="PF00307">
    <property type="entry name" value="CH"/>
    <property type="match status" value="1"/>
</dbReference>
<feature type="region of interest" description="Disordered" evidence="18">
    <location>
        <begin position="2183"/>
        <end position="2211"/>
    </location>
</feature>
<evidence type="ECO:0000256" key="8">
    <source>
        <dbReference type="ARBA" id="ARBA00022827"/>
    </source>
</evidence>
<dbReference type="Pfam" id="PF00412">
    <property type="entry name" value="LIM"/>
    <property type="match status" value="1"/>
</dbReference>
<dbReference type="Proteomes" id="UP001431783">
    <property type="component" value="Unassembled WGS sequence"/>
</dbReference>
<feature type="compositionally biased region" description="Acidic residues" evidence="18">
    <location>
        <begin position="1020"/>
        <end position="1045"/>
    </location>
</feature>
<dbReference type="InterPro" id="IPR036872">
    <property type="entry name" value="CH_dom_sf"/>
</dbReference>
<keyword evidence="23" id="KW-1185">Reference proteome</keyword>
<evidence type="ECO:0000256" key="16">
    <source>
        <dbReference type="PROSITE-ProRule" id="PRU00125"/>
    </source>
</evidence>
<dbReference type="PROSITE" id="PS50023">
    <property type="entry name" value="LIM_DOMAIN_2"/>
    <property type="match status" value="1"/>
</dbReference>
<keyword evidence="6" id="KW-0285">Flavoprotein</keyword>
<dbReference type="InterPro" id="IPR001781">
    <property type="entry name" value="Znf_LIM"/>
</dbReference>
<dbReference type="GO" id="GO:0046872">
    <property type="term" value="F:metal ion binding"/>
    <property type="evidence" value="ECO:0007669"/>
    <property type="project" value="UniProtKB-KW"/>
</dbReference>
<feature type="region of interest" description="Disordered" evidence="18">
    <location>
        <begin position="1013"/>
        <end position="1166"/>
    </location>
</feature>
<dbReference type="PANTHER" id="PTHR23167">
    <property type="entry name" value="CALPONIN HOMOLOGY DOMAIN-CONTAINING PROTEIN DDB_G0272472-RELATED"/>
    <property type="match status" value="1"/>
</dbReference>
<dbReference type="PROSITE" id="PS00478">
    <property type="entry name" value="LIM_DOMAIN_1"/>
    <property type="match status" value="1"/>
</dbReference>
<keyword evidence="17" id="KW-0175">Coiled coil</keyword>
<dbReference type="InterPro" id="IPR036188">
    <property type="entry name" value="FAD/NAD-bd_sf"/>
</dbReference>
<keyword evidence="7 16" id="KW-0479">Metal-binding</keyword>
<keyword evidence="10" id="KW-0521">NADP</keyword>
<keyword evidence="14" id="KW-0009">Actin-binding</keyword>
<feature type="coiled-coil region" evidence="17">
    <location>
        <begin position="2229"/>
        <end position="2260"/>
    </location>
</feature>
<feature type="region of interest" description="Disordered" evidence="18">
    <location>
        <begin position="1402"/>
        <end position="1444"/>
    </location>
</feature>
<dbReference type="FunFam" id="3.50.50.60:FF:000004">
    <property type="entry name" value="protein-methionine sulfoxide oxidase MICAL2 isoform X1"/>
    <property type="match status" value="1"/>
</dbReference>
<comment type="catalytic activity">
    <reaction evidence="15">
        <text>L-methionyl-[F-actin] + NADPH + O2 + H(+) = L-methionyl-(R)-S-oxide-[F-actin] + NADP(+) + H2O</text>
        <dbReference type="Rhea" id="RHEA:51308"/>
        <dbReference type="Rhea" id="RHEA-COMP:12953"/>
        <dbReference type="Rhea" id="RHEA-COMP:12956"/>
        <dbReference type="ChEBI" id="CHEBI:15377"/>
        <dbReference type="ChEBI" id="CHEBI:15378"/>
        <dbReference type="ChEBI" id="CHEBI:15379"/>
        <dbReference type="ChEBI" id="CHEBI:16044"/>
        <dbReference type="ChEBI" id="CHEBI:45764"/>
        <dbReference type="ChEBI" id="CHEBI:57783"/>
        <dbReference type="ChEBI" id="CHEBI:58349"/>
        <dbReference type="EC" id="1.14.13.225"/>
    </reaction>
</comment>
<feature type="compositionally biased region" description="Basic and acidic residues" evidence="18">
    <location>
        <begin position="1493"/>
        <end position="1507"/>
    </location>
</feature>
<dbReference type="Gene3D" id="3.50.50.60">
    <property type="entry name" value="FAD/NAD(P)-binding domain"/>
    <property type="match status" value="1"/>
</dbReference>
<comment type="similarity">
    <text evidence="3">Belongs to the Mical family.</text>
</comment>
<keyword evidence="11" id="KW-0560">Oxidoreductase</keyword>
<feature type="region of interest" description="Disordered" evidence="18">
    <location>
        <begin position="1366"/>
        <end position="1389"/>
    </location>
</feature>
<dbReference type="Pfam" id="PF25413">
    <property type="entry name" value="Rossman_Mical"/>
    <property type="match status" value="1"/>
</dbReference>
<evidence type="ECO:0000256" key="12">
    <source>
        <dbReference type="ARBA" id="ARBA00023033"/>
    </source>
</evidence>
<feature type="domain" description="Calponin-homology (CH)" evidence="19">
    <location>
        <begin position="525"/>
        <end position="629"/>
    </location>
</feature>
<comment type="caution">
    <text evidence="22">The sequence shown here is derived from an EMBL/GenBank/DDBJ whole genome shotgun (WGS) entry which is preliminary data.</text>
</comment>
<evidence type="ECO:0000256" key="14">
    <source>
        <dbReference type="ARBA" id="ARBA00023203"/>
    </source>
</evidence>
<evidence type="ECO:0000259" key="19">
    <source>
        <dbReference type="PROSITE" id="PS50021"/>
    </source>
</evidence>
<keyword evidence="13 16" id="KW-0440">LIM domain</keyword>
<evidence type="ECO:0000256" key="1">
    <source>
        <dbReference type="ARBA" id="ARBA00001974"/>
    </source>
</evidence>
<feature type="coiled-coil region" evidence="17">
    <location>
        <begin position="1717"/>
        <end position="1744"/>
    </location>
</feature>
<dbReference type="CDD" id="cd09439">
    <property type="entry name" value="LIM_Mical"/>
    <property type="match status" value="1"/>
</dbReference>
<evidence type="ECO:0000256" key="4">
    <source>
        <dbReference type="ARBA" id="ARBA00012709"/>
    </source>
</evidence>
<keyword evidence="12" id="KW-0503">Monooxygenase</keyword>
<proteinExistence type="inferred from homology"/>
<evidence type="ECO:0000259" key="21">
    <source>
        <dbReference type="PROSITE" id="PS51848"/>
    </source>
</evidence>
<feature type="domain" description="BMERB" evidence="21">
    <location>
        <begin position="2230"/>
        <end position="2378"/>
    </location>
</feature>
<gene>
    <name evidence="22" type="ORF">WA026_020144</name>
</gene>
<evidence type="ECO:0000256" key="6">
    <source>
        <dbReference type="ARBA" id="ARBA00022630"/>
    </source>
</evidence>
<dbReference type="SUPFAM" id="SSF47576">
    <property type="entry name" value="Calponin-homology domain, CH-domain"/>
    <property type="match status" value="1"/>
</dbReference>
<organism evidence="22 23">
    <name type="scientific">Henosepilachna vigintioctopunctata</name>
    <dbReference type="NCBI Taxonomy" id="420089"/>
    <lineage>
        <taxon>Eukaryota</taxon>
        <taxon>Metazoa</taxon>
        <taxon>Ecdysozoa</taxon>
        <taxon>Arthropoda</taxon>
        <taxon>Hexapoda</taxon>
        <taxon>Insecta</taxon>
        <taxon>Pterygota</taxon>
        <taxon>Neoptera</taxon>
        <taxon>Endopterygota</taxon>
        <taxon>Coleoptera</taxon>
        <taxon>Polyphaga</taxon>
        <taxon>Cucujiformia</taxon>
        <taxon>Coccinelloidea</taxon>
        <taxon>Coccinellidae</taxon>
        <taxon>Epilachninae</taxon>
        <taxon>Epilachnini</taxon>
        <taxon>Henosepilachna</taxon>
    </lineage>
</organism>
<feature type="compositionally biased region" description="Polar residues" evidence="18">
    <location>
        <begin position="1143"/>
        <end position="1166"/>
    </location>
</feature>
<name>A0AAW1UAJ2_9CUCU</name>
<evidence type="ECO:0000256" key="10">
    <source>
        <dbReference type="ARBA" id="ARBA00022857"/>
    </source>
</evidence>
<keyword evidence="8" id="KW-0274">FAD</keyword>
<dbReference type="SMART" id="SM00033">
    <property type="entry name" value="CH"/>
    <property type="match status" value="1"/>
</dbReference>
<dbReference type="PROSITE" id="PS50021">
    <property type="entry name" value="CH"/>
    <property type="match status" value="1"/>
</dbReference>
<dbReference type="PROSITE" id="PS51848">
    <property type="entry name" value="BMERB"/>
    <property type="match status" value="1"/>
</dbReference>
<feature type="compositionally biased region" description="Basic and acidic residues" evidence="18">
    <location>
        <begin position="1047"/>
        <end position="1060"/>
    </location>
</feature>
<reference evidence="22 23" key="1">
    <citation type="submission" date="2023-03" db="EMBL/GenBank/DDBJ databases">
        <title>Genome insight into feeding habits of ladybird beetles.</title>
        <authorList>
            <person name="Li H.-S."/>
            <person name="Huang Y.-H."/>
            <person name="Pang H."/>
        </authorList>
    </citation>
    <scope>NUCLEOTIDE SEQUENCE [LARGE SCALE GENOMIC DNA]</scope>
    <source>
        <strain evidence="22">SYSU_2023b</strain>
        <tissue evidence="22">Whole body</tissue>
    </source>
</reference>
<evidence type="ECO:0000256" key="15">
    <source>
        <dbReference type="ARBA" id="ARBA00049522"/>
    </source>
</evidence>
<feature type="domain" description="LIM zinc-binding" evidence="20">
    <location>
        <begin position="876"/>
        <end position="941"/>
    </location>
</feature>
<dbReference type="Gene3D" id="2.10.110.10">
    <property type="entry name" value="Cysteine Rich Protein"/>
    <property type="match status" value="1"/>
</dbReference>
<dbReference type="InterPro" id="IPR002938">
    <property type="entry name" value="FAD-bd"/>
</dbReference>
<sequence length="2397" mass="271885">MYHVEPRVGGAEKSRSINQAQALEYFEQFINATSLKNILGYFRTMCEILHLKPTYYPLFYPKLKAMLNSWKAKAIWKKLDSRSNHKCYGKAKIGEKTRVLIIGGGPCGLRSAIEAQLLGCKVVVVEKRDRLSRNNVLHLWPFVIEDLRALGAKKFFGKFCAGSIDHISIRQLQCILLKVALILGVEIHTEVSFENIIEPNHDEKIGWRAQLKPQNHPVSQYEFDVIIGADGKRNTLAGFKRKEFRGKLAIAITANFINKRTEAEARVEEISGVAFIFNQKFFKDLYQDTGIDLENIVYYKDDTHYFVMTAKKPSLIEKGVILQDLADTERLLGADNVNREALLNYAKEAAEFSTNYQMPQLEFAVNHYGQPDVAMFDFTSMFAAENASKVLERSGYQLLMILVGDSLLEPFWPTGSGCARGFLSSLDAAWAIRSWSLAKASPLEVLAERESIYRLLAQTTPDNLNKDWKSYTLDPSTRYPNFNRSTVSPHQIVSLYDTDDIQNIEKMGRNLENTSNISRKRRRDMVDSEILIDWVKQQVKKHSDLEITDLTSIFRSGKVLCAIIHHYRPDLIDYSSLTNNEPSVNNQLAIDILEKDIGIPPIMTGAEITETSDNLALAAYLTQVYDVFRTEIPHVKHPKLELPESKYTTTSFKTIIKEPSAMIASNINSRPSSKHKRHVEGILATKSANIERKTRKRKTFDKAGSVDYDNKPPSLVRGNTDEDFVAKIKSIEQGWQGTQVAEKKPKDLLRKIGKIETSDWNIKEIEKKIKENKMGKPILRDKEKVPKWSREQFVARQTKMEKLDRQDSSEAKYADIDKNIKYLDMKLKEGTNRDLGQNKVATITEKLAKKIPEPSDPIVAKSTDKPVILPSYSGSEFCHFCSKRVYLMERLSAEGRFFHHGCFKCQYCKAQLRLGSYAFDKDGIYGHKFFCLHHYGMQGETRSATKVSRKPSQRGVKPAAKKILSGVSGVDLLDRVRTPERVEFSNLSRCSSDQEDSLSQMDEDEWTDRNFGASTAEIGSSDDEDSSSYSETDSDDEEAYEEALEEPATKEGTMKWAERMSKRHFSKQYKSDSDPYGSSDSSSYYENSSDDDDSNTATEGEEEIRARELRLQEVRLEPPIIQADTGTDTEVISDDNSSDISSEVQNSATEISTDSEFAQDDPTPTSEIPAIILNDLYVNMSRGSSSNRPKKIQVTSGFIQKPNGKAPKQDIELNLTPLVSPAPSLRKITPSIKPPTEAYALNRTQSTGGIASKVSLELKKRYLLGESIGSGSIQKSGSASTLDTKLKSFCSNISDCQKLLKPASEISASMQTFCNKLDEHTSPVLSPLSVNKQLPIESKENNEDVKIEVLPPPDLINVTLAEKNEETVKETFENETEGRPRSPLHETSLIVPEIDWKKIGHSVENTSSSSSSSSSSDEQGNTPNLSHNKIPTVEIHNADDPPDDIKKLWDNHSIASDSVKSIASDKKQLNQPKTLPGLINDIPVGTIKKKSKESTYKKISPQDDRSSECSTPISGGEEITAAFTETELSDWARDGGVSDDLEGMAFDLNIENDVQQKIPELCILNHVCGKTDQEKQVNNEQQSANFDSIEFMDTCTESNSEEGIVDSIGYNLFKNEDITEDSLNPSINENMEEKNTCMDDSKIKNSGYCVLASESSNFGGEVINLKPSDIEQLKHNQNLTEREEDSLVVIETTTEENTCSDSTVKNITEIPIDANKMYETNSQKQRLEEKLVQLKKEKKETILKAQIQRECDKEKGDLDCNNIAEMKNVEFEEHCQRLQSKVDFGNVKDSIDIRKSRRKSRDSPQKQDFIQEEKQYFGSSNSLKEITLNLTPTIKTPEQIYKKEVIEKERDINQKLIQEMVMSKMRAENKALERRVRTRPTNNLNRGFQLSKSATTDMANVNNMSNLENQGASNILKQTSCNFVLKEKEPIIELNALQKSRTSPNIPEDNIRKVVCDLHVPVAPPRSRDLKSSTEKLRNDARVRAKMLSNDELGLSPEDKLQKFREKSKMYDRSISKENSEFQLFPMSLNTQVIPRRKVLQRPLSEYSPKISENRKSFNTVCDDNKQLKMCHSESNLLDMKNGKGKGKEVSPKKGIKFIKIMDLFSKKSPKGLFSKISAKSKDTSKSCPSLLEWTHVFTEKPPTNKHARVKSFPEALSQINSTEVPPPVPPLPLCYTEQLLRNPEESSEDELKKNKHTPCETGDASGIFDDSLSSLTERHPHKRNRRSIREAQLKRHRMAQEIQRKLEETEVKTKELEEKGVLIEKNLRGELSQGSSKLESDLLQEWFDIMRDRTELRRYEKELIIRAQELELEDRHARLQHQLRKRLSEENKTEEDKEADCRIINEMLEIVSKRDSLTALLEEDRLRYLSEDRDFEEQMLSKDLYLTPNGKSMKNN</sequence>
<dbReference type="InterPro" id="IPR022735">
    <property type="entry name" value="bMERB_dom"/>
</dbReference>
<feature type="compositionally biased region" description="Low complexity" evidence="18">
    <location>
        <begin position="1407"/>
        <end position="1416"/>
    </location>
</feature>
<dbReference type="InterPro" id="IPR050540">
    <property type="entry name" value="F-actin_Monoox_Mical"/>
</dbReference>
<dbReference type="GO" id="GO:0005737">
    <property type="term" value="C:cytoplasm"/>
    <property type="evidence" value="ECO:0007669"/>
    <property type="project" value="UniProtKB-SubCell"/>
</dbReference>
<feature type="compositionally biased region" description="Low complexity" evidence="18">
    <location>
        <begin position="1074"/>
        <end position="1087"/>
    </location>
</feature>
<dbReference type="InterPro" id="IPR057494">
    <property type="entry name" value="Rossman_Mical"/>
</dbReference>
<evidence type="ECO:0000256" key="13">
    <source>
        <dbReference type="ARBA" id="ARBA00023038"/>
    </source>
</evidence>
<evidence type="ECO:0000256" key="7">
    <source>
        <dbReference type="ARBA" id="ARBA00022723"/>
    </source>
</evidence>
<feature type="region of interest" description="Disordered" evidence="18">
    <location>
        <begin position="1493"/>
        <end position="1514"/>
    </location>
</feature>
<dbReference type="GO" id="GO:0003779">
    <property type="term" value="F:actin binding"/>
    <property type="evidence" value="ECO:0007669"/>
    <property type="project" value="UniProtKB-KW"/>
</dbReference>
<evidence type="ECO:0000256" key="18">
    <source>
        <dbReference type="SAM" id="MobiDB-lite"/>
    </source>
</evidence>
<comment type="subcellular location">
    <subcellularLocation>
        <location evidence="2">Cytoplasm</location>
    </subcellularLocation>
</comment>
<dbReference type="SUPFAM" id="SSF57716">
    <property type="entry name" value="Glucocorticoid receptor-like (DNA-binding domain)"/>
    <property type="match status" value="1"/>
</dbReference>
<protein>
    <recommendedName>
        <fullName evidence="4">F-actin monooxygenase</fullName>
        <ecNumber evidence="4">1.14.13.225</ecNumber>
    </recommendedName>
</protein>
<dbReference type="SMART" id="SM00132">
    <property type="entry name" value="LIM"/>
    <property type="match status" value="1"/>
</dbReference>
<dbReference type="Pfam" id="PF01494">
    <property type="entry name" value="FAD_binding_3"/>
    <property type="match status" value="1"/>
</dbReference>
<dbReference type="SUPFAM" id="SSF51905">
    <property type="entry name" value="FAD/NAD(P)-binding domain"/>
    <property type="match status" value="1"/>
</dbReference>
<feature type="compositionally biased region" description="Basic and acidic residues" evidence="18">
    <location>
        <begin position="1366"/>
        <end position="1384"/>
    </location>
</feature>
<dbReference type="InterPro" id="IPR001715">
    <property type="entry name" value="CH_dom"/>
</dbReference>
<keyword evidence="5" id="KW-0963">Cytoplasm</keyword>
<dbReference type="EMBL" id="JARQZJ010000044">
    <property type="protein sequence ID" value="KAK9877920.1"/>
    <property type="molecule type" value="Genomic_DNA"/>
</dbReference>
<evidence type="ECO:0000313" key="22">
    <source>
        <dbReference type="EMBL" id="KAK9877920.1"/>
    </source>
</evidence>
<dbReference type="GO" id="GO:0120501">
    <property type="term" value="F:F-actin monooxygenase activity"/>
    <property type="evidence" value="ECO:0007669"/>
    <property type="project" value="UniProtKB-EC"/>
</dbReference>
<evidence type="ECO:0000256" key="5">
    <source>
        <dbReference type="ARBA" id="ARBA00022490"/>
    </source>
</evidence>
<evidence type="ECO:0000256" key="17">
    <source>
        <dbReference type="SAM" id="Coils"/>
    </source>
</evidence>
<evidence type="ECO:0000256" key="2">
    <source>
        <dbReference type="ARBA" id="ARBA00004496"/>
    </source>
</evidence>
<evidence type="ECO:0000256" key="3">
    <source>
        <dbReference type="ARBA" id="ARBA00008223"/>
    </source>
</evidence>
<evidence type="ECO:0000259" key="20">
    <source>
        <dbReference type="PROSITE" id="PS50023"/>
    </source>
</evidence>
<feature type="compositionally biased region" description="Basic and acidic residues" evidence="18">
    <location>
        <begin position="1103"/>
        <end position="1116"/>
    </location>
</feature>
<dbReference type="Gene3D" id="1.10.418.10">
    <property type="entry name" value="Calponin-like domain"/>
    <property type="match status" value="1"/>
</dbReference>
<accession>A0AAW1UAJ2</accession>
<evidence type="ECO:0000256" key="11">
    <source>
        <dbReference type="ARBA" id="ARBA00023002"/>
    </source>
</evidence>
<evidence type="ECO:0000313" key="23">
    <source>
        <dbReference type="Proteomes" id="UP001431783"/>
    </source>
</evidence>